<sequence length="229" mass="24728">MRANQLLMTLAKLSKPSQSQQGMSLLECLIAIVIVAVVITSFTPSIFVAVATRVQNRRAEQALQLAQAEVDRVRRTMERGVYADTDLPPQGSQGNSTFRTESGPSSTASLSANQLYPSSSSTAVSVDVNGDGTNDFMVQTYRSPGVRNNLNSLIAFNIGVRVYAISAQQNLGQLETRQASLAFSTAIGQQQKRPLAVMYTSVVRSDVRTSLQCYHEFLGTAIAGSQCNN</sequence>
<organism evidence="4">
    <name type="scientific">Phormidium sp. KS</name>
    <dbReference type="NCBI Taxonomy" id="654446"/>
    <lineage>
        <taxon>Bacteria</taxon>
        <taxon>Bacillati</taxon>
        <taxon>Cyanobacteriota</taxon>
        <taxon>Cyanophyceae</taxon>
        <taxon>Oscillatoriophycideae</taxon>
        <taxon>Oscillatoriales</taxon>
        <taxon>Oscillatoriaceae</taxon>
        <taxon>Phormidium</taxon>
    </lineage>
</organism>
<keyword evidence="3" id="KW-0472">Membrane</keyword>
<keyword evidence="3" id="KW-0812">Transmembrane</keyword>
<accession>A0A3G9CMZ2</accession>
<keyword evidence="3" id="KW-1133">Transmembrane helix</keyword>
<evidence type="ECO:0000256" key="2">
    <source>
        <dbReference type="SAM" id="MobiDB-lite"/>
    </source>
</evidence>
<name>A0A3G9CMZ2_9CYAN</name>
<feature type="transmembrane region" description="Helical" evidence="3">
    <location>
        <begin position="29"/>
        <end position="51"/>
    </location>
</feature>
<evidence type="ECO:0000313" key="4">
    <source>
        <dbReference type="EMBL" id="BAP91652.1"/>
    </source>
</evidence>
<dbReference type="Pfam" id="PF07963">
    <property type="entry name" value="N_methyl"/>
    <property type="match status" value="1"/>
</dbReference>
<feature type="coiled-coil region" evidence="1">
    <location>
        <begin position="49"/>
        <end position="76"/>
    </location>
</feature>
<keyword evidence="1" id="KW-0175">Coiled coil</keyword>
<evidence type="ECO:0000256" key="1">
    <source>
        <dbReference type="SAM" id="Coils"/>
    </source>
</evidence>
<reference evidence="4" key="1">
    <citation type="journal article" date="2014" name="Life">
        <title>Cellular Dynamics Drives the Emergence of Supracellular Structure in the Cyanobacterium, Phormidium sp. KS.</title>
        <authorList>
            <person name="Sato N."/>
            <person name="Katsumata Y."/>
            <person name="Sato K."/>
            <person name="Tajima N."/>
        </authorList>
    </citation>
    <scope>NUCLEOTIDE SEQUENCE</scope>
    <source>
        <strain evidence="4">KS</strain>
    </source>
</reference>
<gene>
    <name evidence="4" type="primary">hpsB</name>
</gene>
<dbReference type="AlphaFoldDB" id="A0A3G9CMZ2"/>
<protein>
    <submittedName>
        <fullName evidence="4">Prepilin-type cleavage/methylation-like</fullName>
    </submittedName>
</protein>
<dbReference type="EMBL" id="AB992256">
    <property type="protein sequence ID" value="BAP91652.1"/>
    <property type="molecule type" value="Genomic_DNA"/>
</dbReference>
<evidence type="ECO:0000256" key="3">
    <source>
        <dbReference type="SAM" id="Phobius"/>
    </source>
</evidence>
<dbReference type="NCBIfam" id="TIGR02532">
    <property type="entry name" value="IV_pilin_GFxxxE"/>
    <property type="match status" value="1"/>
</dbReference>
<proteinExistence type="predicted"/>
<dbReference type="InterPro" id="IPR012902">
    <property type="entry name" value="N_methyl_site"/>
</dbReference>
<feature type="region of interest" description="Disordered" evidence="2">
    <location>
        <begin position="79"/>
        <end position="113"/>
    </location>
</feature>
<feature type="compositionally biased region" description="Polar residues" evidence="2">
    <location>
        <begin position="90"/>
        <end position="113"/>
    </location>
</feature>